<feature type="compositionally biased region" description="Polar residues" evidence="1">
    <location>
        <begin position="225"/>
        <end position="234"/>
    </location>
</feature>
<dbReference type="CDD" id="cd00688">
    <property type="entry name" value="ISOPREN_C2_like"/>
    <property type="match status" value="1"/>
</dbReference>
<sequence>MKTVFLLSLILALGGASPCLHAQTNGNASLKQEIQLSISRGLDFLKSQQKPDGSWSLSEEPAISALVLSSFMGDPNRKPSDPVPAEIAKGYAQLLSNVKPDGGIYVKGRANYNTAIALLALSLNPQPEYQQATLAARKFVIGQQNDFDKPGETDNAFDGGIGYGKPGPNTPPHADLSNTHFALEALHYSKKIFEDNAPPEDKEKDLNWAAAIKFVERCQNRPESNDQAWASNDPKNAGGFIYEPGVSKAEEDKLPDGRVAMRSYGSISYAGMLSFIYAGLTPDDPRVQAAQQWLADNYTLEENPGMGQEGKFYYYHTMAKALSVANVDTLTTKEGKAIDWRNGLGKHLLNIQKSDGSWTNDTGRWMESDPVLVTSYILLALEHMYRSL</sequence>
<feature type="region of interest" description="Disordered" evidence="1">
    <location>
        <begin position="223"/>
        <end position="242"/>
    </location>
</feature>
<dbReference type="SUPFAM" id="SSF48239">
    <property type="entry name" value="Terpenoid cyclases/Protein prenyltransferases"/>
    <property type="match status" value="1"/>
</dbReference>
<dbReference type="OrthoDB" id="5419169at2"/>
<name>A0A5R8KEF7_9BACT</name>
<accession>A0A5R8KEF7</accession>
<evidence type="ECO:0000313" key="4">
    <source>
        <dbReference type="Proteomes" id="UP000306196"/>
    </source>
</evidence>
<gene>
    <name evidence="3" type="ORF">FEM03_10160</name>
</gene>
<evidence type="ECO:0000256" key="2">
    <source>
        <dbReference type="SAM" id="SignalP"/>
    </source>
</evidence>
<reference evidence="3 4" key="1">
    <citation type="submission" date="2019-05" db="EMBL/GenBank/DDBJ databases">
        <title>Verrucobacter flavum gen. nov., sp. nov. a new member of the family Verrucomicrobiaceae.</title>
        <authorList>
            <person name="Szuroczki S."/>
            <person name="Abbaszade G."/>
            <person name="Szabo A."/>
            <person name="Felfoldi T."/>
            <person name="Schumann P."/>
            <person name="Boka K."/>
            <person name="Keki Z."/>
            <person name="Toumi M."/>
            <person name="Toth E."/>
        </authorList>
    </citation>
    <scope>NUCLEOTIDE SEQUENCE [LARGE SCALE GENOMIC DNA]</scope>
    <source>
        <strain evidence="3 4">MG-N-17</strain>
    </source>
</reference>
<dbReference type="Gene3D" id="1.50.10.20">
    <property type="match status" value="2"/>
</dbReference>
<feature type="chain" id="PRO_5024332095" evidence="2">
    <location>
        <begin position="23"/>
        <end position="388"/>
    </location>
</feature>
<dbReference type="AlphaFoldDB" id="A0A5R8KEF7"/>
<feature type="signal peptide" evidence="2">
    <location>
        <begin position="1"/>
        <end position="22"/>
    </location>
</feature>
<keyword evidence="4" id="KW-1185">Reference proteome</keyword>
<proteinExistence type="predicted"/>
<dbReference type="EMBL" id="VAUV01000007">
    <property type="protein sequence ID" value="TLD70670.1"/>
    <property type="molecule type" value="Genomic_DNA"/>
</dbReference>
<comment type="caution">
    <text evidence="3">The sequence shown here is derived from an EMBL/GenBank/DDBJ whole genome shotgun (WGS) entry which is preliminary data.</text>
</comment>
<organism evidence="3 4">
    <name type="scientific">Phragmitibacter flavus</name>
    <dbReference type="NCBI Taxonomy" id="2576071"/>
    <lineage>
        <taxon>Bacteria</taxon>
        <taxon>Pseudomonadati</taxon>
        <taxon>Verrucomicrobiota</taxon>
        <taxon>Verrucomicrobiia</taxon>
        <taxon>Verrucomicrobiales</taxon>
        <taxon>Verrucomicrobiaceae</taxon>
        <taxon>Phragmitibacter</taxon>
    </lineage>
</organism>
<evidence type="ECO:0000313" key="3">
    <source>
        <dbReference type="EMBL" id="TLD70670.1"/>
    </source>
</evidence>
<dbReference type="Proteomes" id="UP000306196">
    <property type="component" value="Unassembled WGS sequence"/>
</dbReference>
<dbReference type="InterPro" id="IPR008930">
    <property type="entry name" value="Terpenoid_cyclase/PrenylTrfase"/>
</dbReference>
<dbReference type="RefSeq" id="WP_138086142.1">
    <property type="nucleotide sequence ID" value="NZ_VAUV01000007.1"/>
</dbReference>
<protein>
    <submittedName>
        <fullName evidence="3">Terpene cyclase/mutase family protein</fullName>
    </submittedName>
</protein>
<keyword evidence="2" id="KW-0732">Signal</keyword>
<evidence type="ECO:0000256" key="1">
    <source>
        <dbReference type="SAM" id="MobiDB-lite"/>
    </source>
</evidence>